<dbReference type="Proteomes" id="UP000276133">
    <property type="component" value="Unassembled WGS sequence"/>
</dbReference>
<dbReference type="EMBL" id="REGN01001953">
    <property type="protein sequence ID" value="RNA31329.1"/>
    <property type="molecule type" value="Genomic_DNA"/>
</dbReference>
<evidence type="ECO:0000313" key="2">
    <source>
        <dbReference type="Proteomes" id="UP000276133"/>
    </source>
</evidence>
<comment type="caution">
    <text evidence="1">The sequence shown here is derived from an EMBL/GenBank/DDBJ whole genome shotgun (WGS) entry which is preliminary data.</text>
</comment>
<dbReference type="AlphaFoldDB" id="A0A3M7S6N8"/>
<evidence type="ECO:0000313" key="1">
    <source>
        <dbReference type="EMBL" id="RNA31329.1"/>
    </source>
</evidence>
<proteinExistence type="predicted"/>
<reference evidence="1 2" key="1">
    <citation type="journal article" date="2018" name="Sci. Rep.">
        <title>Genomic signatures of local adaptation to the degree of environmental predictability in rotifers.</title>
        <authorList>
            <person name="Franch-Gras L."/>
            <person name="Hahn C."/>
            <person name="Garcia-Roger E.M."/>
            <person name="Carmona M.J."/>
            <person name="Serra M."/>
            <person name="Gomez A."/>
        </authorList>
    </citation>
    <scope>NUCLEOTIDE SEQUENCE [LARGE SCALE GENOMIC DNA]</scope>
    <source>
        <strain evidence="1">HYR1</strain>
    </source>
</reference>
<name>A0A3M7S6N8_BRAPC</name>
<protein>
    <submittedName>
        <fullName evidence="1">Uncharacterized protein</fullName>
    </submittedName>
</protein>
<sequence>MINFSWSRLWCEAIAQNVHIPWHQLGLAVFDAVAFLTFTRFSRILSDDVCLIDCRTRNQTEFSEFNFFSERKI</sequence>
<accession>A0A3M7S6N8</accession>
<keyword evidence="2" id="KW-1185">Reference proteome</keyword>
<gene>
    <name evidence="1" type="ORF">BpHYR1_034141</name>
</gene>
<organism evidence="1 2">
    <name type="scientific">Brachionus plicatilis</name>
    <name type="common">Marine rotifer</name>
    <name type="synonym">Brachionus muelleri</name>
    <dbReference type="NCBI Taxonomy" id="10195"/>
    <lineage>
        <taxon>Eukaryota</taxon>
        <taxon>Metazoa</taxon>
        <taxon>Spiralia</taxon>
        <taxon>Gnathifera</taxon>
        <taxon>Rotifera</taxon>
        <taxon>Eurotatoria</taxon>
        <taxon>Monogononta</taxon>
        <taxon>Pseudotrocha</taxon>
        <taxon>Ploima</taxon>
        <taxon>Brachionidae</taxon>
        <taxon>Brachionus</taxon>
    </lineage>
</organism>